<dbReference type="EMBL" id="LT853697">
    <property type="protein sequence ID" value="SMQ51815.1"/>
    <property type="molecule type" value="Genomic_DNA"/>
</dbReference>
<feature type="compositionally biased region" description="Low complexity" evidence="1">
    <location>
        <begin position="55"/>
        <end position="75"/>
    </location>
</feature>
<feature type="region of interest" description="Disordered" evidence="1">
    <location>
        <begin position="322"/>
        <end position="378"/>
    </location>
</feature>
<gene>
    <name evidence="2" type="ORF">ZT3D7_G6968</name>
</gene>
<feature type="compositionally biased region" description="Low complexity" evidence="1">
    <location>
        <begin position="350"/>
        <end position="374"/>
    </location>
</feature>
<sequence>MASTKQHSRSSASSTSSNGSSYQLILDHILTYPGNYELPLRTMHALNTAQRGSRRSGSPSSSNPSSSNGSSGSSPATPQGAFPTAHTPTFTEDLLAQVSQLSKASASLPPSFIIEFAQKCFLSDLKDVDFPQALTGLDYLKDLEMRRRREVAAAMSRLQIDRKSLDQNASGLLHMSPEVLQWVKSVEEKERKIDHLYTSVFVGIRRWILINEFSLLPFHKHNCVGMLNTLYPPLGLNDQPTSALSHHVLKEQREQYFKYISAVEKNGPRVLGNLMRQGKGPTDEFGWESVVRTLGHYMQLAKSMISECEVLYDVQDLSSRTVIRSSSRHQRKADSGISFGSTYSNDSLPSPVDSNRPTSSSSSKSRQRTSSNASNTALERLARGLRTIGRSRTDVTEIANARDAAGAALSSFPQPEAKPGMLRKMRSMGSLSDRKASSSNLKTMPAFDVEEMRKQRALYEKKNEMKRGSHEI</sequence>
<reference evidence="2 3" key="1">
    <citation type="submission" date="2016-06" db="EMBL/GenBank/DDBJ databases">
        <authorList>
            <person name="Kjaerup R.B."/>
            <person name="Dalgaard T.S."/>
            <person name="Juul-Madsen H.R."/>
        </authorList>
    </citation>
    <scope>NUCLEOTIDE SEQUENCE [LARGE SCALE GENOMIC DNA]</scope>
</reference>
<accession>A0A1X7RWS8</accession>
<feature type="compositionally biased region" description="Polar residues" evidence="1">
    <location>
        <begin position="338"/>
        <end position="348"/>
    </location>
</feature>
<feature type="region of interest" description="Disordered" evidence="1">
    <location>
        <begin position="430"/>
        <end position="449"/>
    </location>
</feature>
<evidence type="ECO:0000313" key="2">
    <source>
        <dbReference type="EMBL" id="SMQ51815.1"/>
    </source>
</evidence>
<dbReference type="STRING" id="1276538.A0A1X7RWS8"/>
<dbReference type="Proteomes" id="UP000215127">
    <property type="component" value="Chromosome 6"/>
</dbReference>
<dbReference type="AlphaFoldDB" id="A0A1X7RWS8"/>
<protein>
    <submittedName>
        <fullName evidence="2">Uncharacterized protein</fullName>
    </submittedName>
</protein>
<proteinExistence type="predicted"/>
<keyword evidence="3" id="KW-1185">Reference proteome</keyword>
<evidence type="ECO:0000256" key="1">
    <source>
        <dbReference type="SAM" id="MobiDB-lite"/>
    </source>
</evidence>
<name>A0A1X7RWS8_ZYMT9</name>
<evidence type="ECO:0000313" key="3">
    <source>
        <dbReference type="Proteomes" id="UP000215127"/>
    </source>
</evidence>
<organism evidence="2 3">
    <name type="scientific">Zymoseptoria tritici (strain ST99CH_3D7)</name>
    <dbReference type="NCBI Taxonomy" id="1276538"/>
    <lineage>
        <taxon>Eukaryota</taxon>
        <taxon>Fungi</taxon>
        <taxon>Dikarya</taxon>
        <taxon>Ascomycota</taxon>
        <taxon>Pezizomycotina</taxon>
        <taxon>Dothideomycetes</taxon>
        <taxon>Dothideomycetidae</taxon>
        <taxon>Mycosphaerellales</taxon>
        <taxon>Mycosphaerellaceae</taxon>
        <taxon>Zymoseptoria</taxon>
    </lineage>
</organism>
<feature type="region of interest" description="Disordered" evidence="1">
    <location>
        <begin position="48"/>
        <end position="86"/>
    </location>
</feature>